<dbReference type="InterPro" id="IPR004184">
    <property type="entry name" value="PFL_dom"/>
</dbReference>
<evidence type="ECO:0000256" key="2">
    <source>
        <dbReference type="ARBA" id="ARBA00023239"/>
    </source>
</evidence>
<dbReference type="PROSITE" id="PS51149">
    <property type="entry name" value="GLY_RADICAL_2"/>
    <property type="match status" value="1"/>
</dbReference>
<feature type="domain" description="PFL" evidence="6">
    <location>
        <begin position="1"/>
        <end position="350"/>
    </location>
</feature>
<dbReference type="Gene3D" id="3.20.70.20">
    <property type="match status" value="1"/>
</dbReference>
<dbReference type="Proteomes" id="UP000649604">
    <property type="component" value="Unassembled WGS sequence"/>
</dbReference>
<feature type="domain" description="Glycine radical" evidence="5">
    <location>
        <begin position="357"/>
        <end position="475"/>
    </location>
</feature>
<reference evidence="7" key="1">
    <citation type="submission" date="2019-11" db="EMBL/GenBank/DDBJ databases">
        <title>Microbial mats filling the niche in hypersaline microbial mats.</title>
        <authorList>
            <person name="Wong H.L."/>
            <person name="Macleod F.I."/>
            <person name="White R.A. III"/>
            <person name="Burns B.P."/>
        </authorList>
    </citation>
    <scope>NUCLEOTIDE SEQUENCE</scope>
    <source>
        <strain evidence="7">Rbin_158</strain>
    </source>
</reference>
<protein>
    <recommendedName>
        <fullName evidence="9">Formate C-acetyltransferase/glycerol dehydratase family glycyl radical enzyme</fullName>
    </recommendedName>
</protein>
<sequence>DPNYLVIGGELPDHQPGVNELSHLFVEAAHNLRLRNPFIVVRYYQGIEKEFWLKVCDAMRDNASIIVYNDMTMIPAFQAYGVEPDDAINYGLYGCNDPNIPAQEGGLRQLWFNLLRPLELALNGGKYPLNPQGERPKEGTQYSLNNRMIGLMTGPYYGIKTPDPGEMHSLEDLLDAYRQEVRFLLEDYRHAFEQDFKLELEHNAGRIRIEDCFLHGTIDQATTWNNGGTKYHKVTVQGSGMASVVDSLAAIEQLVFRDREMSLPELVEILRSNYEGQEFLQARLRKRMPKFGNDIAWVDDLANKVVTIFCDEVARVNAPEYVYTFFPTISTDRDFTTMGEDVGATPDGRSIGEQISENQSPTEGVDTEGLTALLNSLSNIPFHRITGGPLNLRVHPSAVKAQNGLEMFATALQTYFEKGGMQIQVNVVSKEQLLDAQRNPHKYKNLCVRVTGYSAYFVQMGKKAQDELINRTEKQ</sequence>
<name>A0A9D5JXF6_9BACT</name>
<dbReference type="AlphaFoldDB" id="A0A9D5JXF6"/>
<dbReference type="EMBL" id="WJJP01000513">
    <property type="protein sequence ID" value="MBD3326018.1"/>
    <property type="molecule type" value="Genomic_DNA"/>
</dbReference>
<dbReference type="GO" id="GO:0005829">
    <property type="term" value="C:cytosol"/>
    <property type="evidence" value="ECO:0007669"/>
    <property type="project" value="TreeGrafter"/>
</dbReference>
<keyword evidence="1 3" id="KW-0556">Organic radical</keyword>
<dbReference type="Pfam" id="PF01228">
    <property type="entry name" value="Gly_radical"/>
    <property type="match status" value="1"/>
</dbReference>
<evidence type="ECO:0000256" key="1">
    <source>
        <dbReference type="ARBA" id="ARBA00022818"/>
    </source>
</evidence>
<feature type="modified residue" description="Glycine radical" evidence="3">
    <location>
        <position position="452"/>
    </location>
</feature>
<evidence type="ECO:0008006" key="9">
    <source>
        <dbReference type="Google" id="ProtNLM"/>
    </source>
</evidence>
<feature type="region of interest" description="Disordered" evidence="4">
    <location>
        <begin position="346"/>
        <end position="365"/>
    </location>
</feature>
<dbReference type="Pfam" id="PF02901">
    <property type="entry name" value="PFL-like"/>
    <property type="match status" value="1"/>
</dbReference>
<evidence type="ECO:0000256" key="4">
    <source>
        <dbReference type="SAM" id="MobiDB-lite"/>
    </source>
</evidence>
<feature type="non-terminal residue" evidence="7">
    <location>
        <position position="1"/>
    </location>
</feature>
<organism evidence="7 8">
    <name type="scientific">candidate division KSB3 bacterium</name>
    <dbReference type="NCBI Taxonomy" id="2044937"/>
    <lineage>
        <taxon>Bacteria</taxon>
        <taxon>candidate division KSB3</taxon>
    </lineage>
</organism>
<evidence type="ECO:0000256" key="3">
    <source>
        <dbReference type="PROSITE-ProRule" id="PRU00493"/>
    </source>
</evidence>
<dbReference type="SUPFAM" id="SSF51998">
    <property type="entry name" value="PFL-like glycyl radical enzymes"/>
    <property type="match status" value="1"/>
</dbReference>
<accession>A0A9D5JXF6</accession>
<dbReference type="InterPro" id="IPR001150">
    <property type="entry name" value="Gly_radical"/>
</dbReference>
<proteinExistence type="predicted"/>
<keyword evidence="2" id="KW-0456">Lyase</keyword>
<feature type="compositionally biased region" description="Polar residues" evidence="4">
    <location>
        <begin position="353"/>
        <end position="362"/>
    </location>
</feature>
<evidence type="ECO:0000313" key="7">
    <source>
        <dbReference type="EMBL" id="MBD3326018.1"/>
    </source>
</evidence>
<dbReference type="GO" id="GO:0016829">
    <property type="term" value="F:lyase activity"/>
    <property type="evidence" value="ECO:0007669"/>
    <property type="project" value="UniProtKB-KW"/>
</dbReference>
<dbReference type="PANTHER" id="PTHR43641">
    <property type="entry name" value="FORMATE ACETYLTRANSFERASE 3-RELATED"/>
    <property type="match status" value="1"/>
</dbReference>
<dbReference type="PROSITE" id="PS51554">
    <property type="entry name" value="PFL"/>
    <property type="match status" value="1"/>
</dbReference>
<dbReference type="InterPro" id="IPR051215">
    <property type="entry name" value="GRE"/>
</dbReference>
<dbReference type="PANTHER" id="PTHR43641:SF2">
    <property type="entry name" value="DEHYDRATASE YBIW-RELATED"/>
    <property type="match status" value="1"/>
</dbReference>
<evidence type="ECO:0000313" key="8">
    <source>
        <dbReference type="Proteomes" id="UP000649604"/>
    </source>
</evidence>
<gene>
    <name evidence="7" type="ORF">GF339_15645</name>
</gene>
<comment type="caution">
    <text evidence="7">The sequence shown here is derived from an EMBL/GenBank/DDBJ whole genome shotgun (WGS) entry which is preliminary data.</text>
</comment>
<evidence type="ECO:0000259" key="6">
    <source>
        <dbReference type="PROSITE" id="PS51554"/>
    </source>
</evidence>
<evidence type="ECO:0000259" key="5">
    <source>
        <dbReference type="PROSITE" id="PS51149"/>
    </source>
</evidence>